<dbReference type="AlphaFoldDB" id="A0AAX6F840"/>
<reference evidence="2" key="1">
    <citation type="journal article" date="2023" name="GigaByte">
        <title>Genome assembly of the bearded iris, Iris pallida Lam.</title>
        <authorList>
            <person name="Bruccoleri R.E."/>
            <person name="Oakeley E.J."/>
            <person name="Faust A.M.E."/>
            <person name="Altorfer M."/>
            <person name="Dessus-Babus S."/>
            <person name="Burckhardt D."/>
            <person name="Oertli M."/>
            <person name="Naumann U."/>
            <person name="Petersen F."/>
            <person name="Wong J."/>
        </authorList>
    </citation>
    <scope>NUCLEOTIDE SEQUENCE</scope>
    <source>
        <strain evidence="2">GSM-AAB239-AS_SAM_17_03QT</strain>
    </source>
</reference>
<proteinExistence type="predicted"/>
<accession>A0AAX6F840</accession>
<evidence type="ECO:0000313" key="3">
    <source>
        <dbReference type="Proteomes" id="UP001140949"/>
    </source>
</evidence>
<keyword evidence="3" id="KW-1185">Reference proteome</keyword>
<reference evidence="2" key="2">
    <citation type="submission" date="2023-04" db="EMBL/GenBank/DDBJ databases">
        <authorList>
            <person name="Bruccoleri R.E."/>
            <person name="Oakeley E.J."/>
            <person name="Faust A.-M."/>
            <person name="Dessus-Babus S."/>
            <person name="Altorfer M."/>
            <person name="Burckhardt D."/>
            <person name="Oertli M."/>
            <person name="Naumann U."/>
            <person name="Petersen F."/>
            <person name="Wong J."/>
        </authorList>
    </citation>
    <scope>NUCLEOTIDE SEQUENCE</scope>
    <source>
        <strain evidence="2">GSM-AAB239-AS_SAM_17_03QT</strain>
        <tissue evidence="2">Leaf</tissue>
    </source>
</reference>
<evidence type="ECO:0000256" key="1">
    <source>
        <dbReference type="SAM" id="MobiDB-lite"/>
    </source>
</evidence>
<feature type="region of interest" description="Disordered" evidence="1">
    <location>
        <begin position="41"/>
        <end position="66"/>
    </location>
</feature>
<dbReference type="EMBL" id="JANAVB010031068">
    <property type="protein sequence ID" value="KAJ6812418.1"/>
    <property type="molecule type" value="Genomic_DNA"/>
</dbReference>
<organism evidence="2 3">
    <name type="scientific">Iris pallida</name>
    <name type="common">Sweet iris</name>
    <dbReference type="NCBI Taxonomy" id="29817"/>
    <lineage>
        <taxon>Eukaryota</taxon>
        <taxon>Viridiplantae</taxon>
        <taxon>Streptophyta</taxon>
        <taxon>Embryophyta</taxon>
        <taxon>Tracheophyta</taxon>
        <taxon>Spermatophyta</taxon>
        <taxon>Magnoliopsida</taxon>
        <taxon>Liliopsida</taxon>
        <taxon>Asparagales</taxon>
        <taxon>Iridaceae</taxon>
        <taxon>Iridoideae</taxon>
        <taxon>Irideae</taxon>
        <taxon>Iris</taxon>
    </lineage>
</organism>
<comment type="caution">
    <text evidence="2">The sequence shown here is derived from an EMBL/GenBank/DDBJ whole genome shotgun (WGS) entry which is preliminary data.</text>
</comment>
<evidence type="ECO:0000313" key="2">
    <source>
        <dbReference type="EMBL" id="KAJ6812418.1"/>
    </source>
</evidence>
<protein>
    <submittedName>
        <fullName evidence="2">Succinate-semialdehyde dehydrogenase, mitochondrial</fullName>
    </submittedName>
</protein>
<gene>
    <name evidence="2" type="ORF">M6B38_150050</name>
</gene>
<sequence>MAPLLGTAPVLSLFRGFQRSPAPSSADPVAVQTLPARFSSLSGDSRVHDGSTRVRGHPSDSVIKPSELEVTTDVSPRYRLVLPVNLIQGKSGCLHIYKKHISLLACI</sequence>
<dbReference type="Proteomes" id="UP001140949">
    <property type="component" value="Unassembled WGS sequence"/>
</dbReference>
<name>A0AAX6F840_IRIPA</name>